<dbReference type="PANTHER" id="PTHR24006:SF644">
    <property type="entry name" value="UBIQUITIN CARBOXYL-TERMINAL HYDROLASE 7"/>
    <property type="match status" value="1"/>
</dbReference>
<dbReference type="GO" id="GO:0016579">
    <property type="term" value="P:protein deubiquitination"/>
    <property type="evidence" value="ECO:0007669"/>
    <property type="project" value="InterPro"/>
</dbReference>
<dbReference type="PROSITE" id="PS50235">
    <property type="entry name" value="USP_3"/>
    <property type="match status" value="1"/>
</dbReference>
<dbReference type="Gene3D" id="3.90.70.10">
    <property type="entry name" value="Cysteine proteinases"/>
    <property type="match status" value="1"/>
</dbReference>
<feature type="domain" description="USP" evidence="3">
    <location>
        <begin position="198"/>
        <end position="514"/>
    </location>
</feature>
<evidence type="ECO:0008006" key="6">
    <source>
        <dbReference type="Google" id="ProtNLM"/>
    </source>
</evidence>
<sequence length="1190" mass="139400">MQERENTFDRNASLKRQRDLDGSQMPPKKFAPSFTSDYLMLPKDKSSEEFHTFLSQSGNVKAFWYFPNIKNLIRSQKEPKFSEWFSTGNGIRWRVLIFFNRNACVSCFVEMDFEPNMWTLTRSAYVWMEAHMSNGIKTEKKVSLNFHKTFTFSKRDWGYDDFIEHDKFMSYLSHPIIFEITVNPVSPHDDSKELTGYVGLINEGTTCYMNSLLQTLFFLSPFRRAVYSMKTGEEDQDQIPLALQQVFYSLQFYSEAASTKDLIASFGWGLDERNTQHDVQEFNCVLSDTLERKMKGTPAEGTYSRLFEGKMINYIACTNVDFKSERIETFTDIQLNVKGCKDIYESFEKYVEIEDLTGDNQYEAENLGKQDARKGVIFDHFPPVLLIQLKRFDYNSFMDNTMKINDRYEFFEEIDLDKYVSLKSRGNNKYRLFSILVHSGNLAAGHYYSYISPKLNQNWYKFNDDSVDFALPTQAIEANFGGEIPTAEVTEKGEIRQLANKNESSAYMLVYINENLKDEVLREVNREDIPEPLHEIIHRKTEAKRLAEEQKKLKNAKFDIFVVTFEMIFGWDKPGISPSSSFLHGETIFATEKSRRYRLSIDKKDNGKALKDFLQKYTEKQIRLWVFAPGYKNWEFKELKPDDIVEKELGSTGEKAIYIQAEDNAPLFVQSEEMDTEDSQVWKFAREIEDTGYQTADSEGTEIMEDTLYVNASNNEKVTVFYKWYSYENGIPTLQLIDCVVLRNSCTLADIRASLYTKIYGSDPEQLKNMYLHQERCKTQEPKNKEFIMAIHSFEPEKNFEIPIGKKASFGVKFVTIDNGDAWIGEMVPNPLPPNYIDAKRFISEMCNEIYVIAKYNDKYEKYGYKSYSRQLMEHIEYSNEFPLKTKFSYFQKDLMQQLADIFRPLEPSITPANIQIYTKKSHMRFPQQLPYPYSEEENPLRFKKSSTNPSLASIIENSNILYFDIMPFPIPQLEHKIIVYCYYLTQNYEMNYEFLRTLPETATVKDFDQEIKNEVMSVMNTDKTIDLGSLEEVKYLLLTHPQKAILQELEYSSNLSVHSKNSNVMICIRAVLNKESELRQNPDYKKINVFTYVKGTEIYCNPLAVYIKKSWTCKEVIHFLLDNREPKSRVMITNYYNYGESHEYKPQRPLEDSEECFCPKYEDKTLAIELPNPEVKKSELRFKTNETLS</sequence>
<feature type="domain" description="MATH" evidence="2">
    <location>
        <begin position="59"/>
        <end position="182"/>
    </location>
</feature>
<dbReference type="GO" id="GO:0031647">
    <property type="term" value="P:regulation of protein stability"/>
    <property type="evidence" value="ECO:0007669"/>
    <property type="project" value="TreeGrafter"/>
</dbReference>
<dbReference type="InterPro" id="IPR050164">
    <property type="entry name" value="Peptidase_C19"/>
</dbReference>
<dbReference type="Proteomes" id="UP001162131">
    <property type="component" value="Unassembled WGS sequence"/>
</dbReference>
<dbReference type="PROSITE" id="PS50144">
    <property type="entry name" value="MATH"/>
    <property type="match status" value="1"/>
</dbReference>
<evidence type="ECO:0000313" key="4">
    <source>
        <dbReference type="EMBL" id="CAG9313206.1"/>
    </source>
</evidence>
<dbReference type="InterPro" id="IPR002083">
    <property type="entry name" value="MATH/TRAF_dom"/>
</dbReference>
<dbReference type="InterPro" id="IPR001394">
    <property type="entry name" value="Peptidase_C19_UCH"/>
</dbReference>
<name>A0AAU9IIY0_9CILI</name>
<dbReference type="InterPro" id="IPR028889">
    <property type="entry name" value="USP"/>
</dbReference>
<dbReference type="Gene3D" id="2.60.210.10">
    <property type="entry name" value="Apoptosis, Tumor Necrosis Factor Receptor Associated Protein 2, Chain A"/>
    <property type="match status" value="1"/>
</dbReference>
<dbReference type="GO" id="GO:0005634">
    <property type="term" value="C:nucleus"/>
    <property type="evidence" value="ECO:0007669"/>
    <property type="project" value="TreeGrafter"/>
</dbReference>
<dbReference type="SUPFAM" id="SSF54001">
    <property type="entry name" value="Cysteine proteinases"/>
    <property type="match status" value="1"/>
</dbReference>
<comment type="caution">
    <text evidence="4">The sequence shown here is derived from an EMBL/GenBank/DDBJ whole genome shotgun (WGS) entry which is preliminary data.</text>
</comment>
<keyword evidence="5" id="KW-1185">Reference proteome</keyword>
<dbReference type="GO" id="GO:0004843">
    <property type="term" value="F:cysteine-type deubiquitinase activity"/>
    <property type="evidence" value="ECO:0007669"/>
    <property type="project" value="InterPro"/>
</dbReference>
<organism evidence="4 5">
    <name type="scientific">Blepharisma stoltei</name>
    <dbReference type="NCBI Taxonomy" id="1481888"/>
    <lineage>
        <taxon>Eukaryota</taxon>
        <taxon>Sar</taxon>
        <taxon>Alveolata</taxon>
        <taxon>Ciliophora</taxon>
        <taxon>Postciliodesmatophora</taxon>
        <taxon>Heterotrichea</taxon>
        <taxon>Heterotrichida</taxon>
        <taxon>Blepharismidae</taxon>
        <taxon>Blepharisma</taxon>
    </lineage>
</organism>
<accession>A0AAU9IIY0</accession>
<dbReference type="Pfam" id="PF00443">
    <property type="entry name" value="UCH"/>
    <property type="match status" value="1"/>
</dbReference>
<gene>
    <name evidence="4" type="ORF">BSTOLATCC_MIC8480</name>
</gene>
<feature type="region of interest" description="Disordered" evidence="1">
    <location>
        <begin position="1"/>
        <end position="31"/>
    </location>
</feature>
<dbReference type="PROSITE" id="PS00973">
    <property type="entry name" value="USP_2"/>
    <property type="match status" value="1"/>
</dbReference>
<dbReference type="CDD" id="cd00121">
    <property type="entry name" value="MATH"/>
    <property type="match status" value="1"/>
</dbReference>
<evidence type="ECO:0000259" key="3">
    <source>
        <dbReference type="PROSITE" id="PS50235"/>
    </source>
</evidence>
<dbReference type="PANTHER" id="PTHR24006">
    <property type="entry name" value="UBIQUITIN CARBOXYL-TERMINAL HYDROLASE"/>
    <property type="match status" value="1"/>
</dbReference>
<dbReference type="EMBL" id="CAJZBQ010000010">
    <property type="protein sequence ID" value="CAG9313206.1"/>
    <property type="molecule type" value="Genomic_DNA"/>
</dbReference>
<dbReference type="InterPro" id="IPR018200">
    <property type="entry name" value="USP_CS"/>
</dbReference>
<dbReference type="SUPFAM" id="SSF49599">
    <property type="entry name" value="TRAF domain-like"/>
    <property type="match status" value="1"/>
</dbReference>
<dbReference type="GO" id="GO:0005829">
    <property type="term" value="C:cytosol"/>
    <property type="evidence" value="ECO:0007669"/>
    <property type="project" value="TreeGrafter"/>
</dbReference>
<evidence type="ECO:0000313" key="5">
    <source>
        <dbReference type="Proteomes" id="UP001162131"/>
    </source>
</evidence>
<protein>
    <recommendedName>
        <fullName evidence="6">Ubiquitinyl hydrolase 1</fullName>
    </recommendedName>
</protein>
<evidence type="ECO:0000259" key="2">
    <source>
        <dbReference type="PROSITE" id="PS50144"/>
    </source>
</evidence>
<reference evidence="4" key="1">
    <citation type="submission" date="2021-09" db="EMBL/GenBank/DDBJ databases">
        <authorList>
            <consortium name="AG Swart"/>
            <person name="Singh M."/>
            <person name="Singh A."/>
            <person name="Seah K."/>
            <person name="Emmerich C."/>
        </authorList>
    </citation>
    <scope>NUCLEOTIDE SEQUENCE</scope>
    <source>
        <strain evidence="4">ATCC30299</strain>
    </source>
</reference>
<dbReference type="AlphaFoldDB" id="A0AAU9IIY0"/>
<evidence type="ECO:0000256" key="1">
    <source>
        <dbReference type="SAM" id="MobiDB-lite"/>
    </source>
</evidence>
<proteinExistence type="predicted"/>
<dbReference type="InterPro" id="IPR038765">
    <property type="entry name" value="Papain-like_cys_pep_sf"/>
</dbReference>
<dbReference type="InterPro" id="IPR008974">
    <property type="entry name" value="TRAF-like"/>
</dbReference>